<accession>A0AAD7FQ04</accession>
<sequence length="267" mass="28659">MSQYNSPYGGGGGFLQGTPGASQDSPGGGSGKSAASQSLRPVTVAQVYRATQMHSEADWVVDGHPIGQITLVGELLSQRVFATNRTFHFDDGTGTIDAKMWMDTPDDQKDELWRGIDPNSNPSYVRLTGSIRAHNGKRHIHASNIRPIADPHEVYFHILDVISVNVILQKGPPGQEQQNSGGGHGQGAYSMQSRPTNAPRLFSSMADAVAEYLRSPAVVHLNEGAFVGDIAVALKAAPEDLSDCVDKMIDEGHVFTTIDDSHIKLAD</sequence>
<dbReference type="InterPro" id="IPR040260">
    <property type="entry name" value="RFA2-like"/>
</dbReference>
<dbReference type="GO" id="GO:0000781">
    <property type="term" value="C:chromosome, telomeric region"/>
    <property type="evidence" value="ECO:0007669"/>
    <property type="project" value="TreeGrafter"/>
</dbReference>
<dbReference type="SUPFAM" id="SSF50249">
    <property type="entry name" value="Nucleic acid-binding proteins"/>
    <property type="match status" value="1"/>
</dbReference>
<dbReference type="AlphaFoldDB" id="A0AAD7FQ04"/>
<dbReference type="Gene3D" id="1.10.10.10">
    <property type="entry name" value="Winged helix-like DNA-binding domain superfamily/Winged helix DNA-binding domain"/>
    <property type="match status" value="1"/>
</dbReference>
<dbReference type="EMBL" id="JARKIF010000008">
    <property type="protein sequence ID" value="KAJ7632693.1"/>
    <property type="molecule type" value="Genomic_DNA"/>
</dbReference>
<protein>
    <recommendedName>
        <fullName evidence="6">Replication protein A C-terminal domain-containing protein</fullName>
    </recommendedName>
</protein>
<evidence type="ECO:0000256" key="2">
    <source>
        <dbReference type="ARBA" id="ARBA00007815"/>
    </source>
</evidence>
<keyword evidence="8" id="KW-1185">Reference proteome</keyword>
<comment type="similarity">
    <text evidence="2">Belongs to the replication factor A protein 2 family.</text>
</comment>
<dbReference type="Pfam" id="PF08784">
    <property type="entry name" value="RPA_C"/>
    <property type="match status" value="1"/>
</dbReference>
<feature type="domain" description="Replication protein A C-terminal" evidence="6">
    <location>
        <begin position="175"/>
        <end position="260"/>
    </location>
</feature>
<dbReference type="InterPro" id="IPR036390">
    <property type="entry name" value="WH_DNA-bd_sf"/>
</dbReference>
<dbReference type="PANTHER" id="PTHR13989">
    <property type="entry name" value="REPLICATION PROTEIN A-RELATED"/>
    <property type="match status" value="1"/>
</dbReference>
<gene>
    <name evidence="7" type="ORF">FB45DRAFT_913192</name>
</gene>
<proteinExistence type="inferred from homology"/>
<dbReference type="Gene3D" id="2.40.50.140">
    <property type="entry name" value="Nucleic acid-binding proteins"/>
    <property type="match status" value="1"/>
</dbReference>
<dbReference type="Proteomes" id="UP001221142">
    <property type="component" value="Unassembled WGS sequence"/>
</dbReference>
<evidence type="ECO:0000313" key="8">
    <source>
        <dbReference type="Proteomes" id="UP001221142"/>
    </source>
</evidence>
<dbReference type="InterPro" id="IPR014892">
    <property type="entry name" value="RPA_C"/>
</dbReference>
<dbReference type="PANTHER" id="PTHR13989:SF16">
    <property type="entry name" value="REPLICATION PROTEIN A2"/>
    <property type="match status" value="1"/>
</dbReference>
<evidence type="ECO:0000256" key="1">
    <source>
        <dbReference type="ARBA" id="ARBA00004123"/>
    </source>
</evidence>
<keyword evidence="4" id="KW-0539">Nucleus</keyword>
<keyword evidence="3" id="KW-0238">DNA-binding</keyword>
<evidence type="ECO:0000313" key="7">
    <source>
        <dbReference type="EMBL" id="KAJ7632693.1"/>
    </source>
</evidence>
<name>A0AAD7FQ04_9AGAR</name>
<evidence type="ECO:0000256" key="5">
    <source>
        <dbReference type="SAM" id="MobiDB-lite"/>
    </source>
</evidence>
<dbReference type="GO" id="GO:0003697">
    <property type="term" value="F:single-stranded DNA binding"/>
    <property type="evidence" value="ECO:0007669"/>
    <property type="project" value="TreeGrafter"/>
</dbReference>
<feature type="region of interest" description="Disordered" evidence="5">
    <location>
        <begin position="1"/>
        <end position="39"/>
    </location>
</feature>
<dbReference type="GO" id="GO:0000724">
    <property type="term" value="P:double-strand break repair via homologous recombination"/>
    <property type="evidence" value="ECO:0007669"/>
    <property type="project" value="TreeGrafter"/>
</dbReference>
<evidence type="ECO:0000256" key="4">
    <source>
        <dbReference type="ARBA" id="ARBA00023242"/>
    </source>
</evidence>
<dbReference type="GO" id="GO:0006260">
    <property type="term" value="P:DNA replication"/>
    <property type="evidence" value="ECO:0007669"/>
    <property type="project" value="TreeGrafter"/>
</dbReference>
<comment type="subcellular location">
    <subcellularLocation>
        <location evidence="1">Nucleus</location>
    </subcellularLocation>
</comment>
<organism evidence="7 8">
    <name type="scientific">Roridomyces roridus</name>
    <dbReference type="NCBI Taxonomy" id="1738132"/>
    <lineage>
        <taxon>Eukaryota</taxon>
        <taxon>Fungi</taxon>
        <taxon>Dikarya</taxon>
        <taxon>Basidiomycota</taxon>
        <taxon>Agaricomycotina</taxon>
        <taxon>Agaricomycetes</taxon>
        <taxon>Agaricomycetidae</taxon>
        <taxon>Agaricales</taxon>
        <taxon>Marasmiineae</taxon>
        <taxon>Mycenaceae</taxon>
        <taxon>Roridomyces</taxon>
    </lineage>
</organism>
<comment type="caution">
    <text evidence="7">The sequence shown here is derived from an EMBL/GenBank/DDBJ whole genome shotgun (WGS) entry which is preliminary data.</text>
</comment>
<dbReference type="InterPro" id="IPR012340">
    <property type="entry name" value="NA-bd_OB-fold"/>
</dbReference>
<dbReference type="GO" id="GO:0035861">
    <property type="term" value="C:site of double-strand break"/>
    <property type="evidence" value="ECO:0007669"/>
    <property type="project" value="TreeGrafter"/>
</dbReference>
<evidence type="ECO:0000256" key="3">
    <source>
        <dbReference type="ARBA" id="ARBA00023125"/>
    </source>
</evidence>
<evidence type="ECO:0000259" key="6">
    <source>
        <dbReference type="Pfam" id="PF08784"/>
    </source>
</evidence>
<dbReference type="GO" id="GO:0005662">
    <property type="term" value="C:DNA replication factor A complex"/>
    <property type="evidence" value="ECO:0007669"/>
    <property type="project" value="TreeGrafter"/>
</dbReference>
<dbReference type="SUPFAM" id="SSF46785">
    <property type="entry name" value="Winged helix' DNA-binding domain"/>
    <property type="match status" value="1"/>
</dbReference>
<dbReference type="CDD" id="cd04478">
    <property type="entry name" value="RPA2_DBD_D"/>
    <property type="match status" value="1"/>
</dbReference>
<feature type="region of interest" description="Disordered" evidence="5">
    <location>
        <begin position="171"/>
        <end position="196"/>
    </location>
</feature>
<reference evidence="7" key="1">
    <citation type="submission" date="2023-03" db="EMBL/GenBank/DDBJ databases">
        <title>Massive genome expansion in bonnet fungi (Mycena s.s.) driven by repeated elements and novel gene families across ecological guilds.</title>
        <authorList>
            <consortium name="Lawrence Berkeley National Laboratory"/>
            <person name="Harder C.B."/>
            <person name="Miyauchi S."/>
            <person name="Viragh M."/>
            <person name="Kuo A."/>
            <person name="Thoen E."/>
            <person name="Andreopoulos B."/>
            <person name="Lu D."/>
            <person name="Skrede I."/>
            <person name="Drula E."/>
            <person name="Henrissat B."/>
            <person name="Morin E."/>
            <person name="Kohler A."/>
            <person name="Barry K."/>
            <person name="LaButti K."/>
            <person name="Morin E."/>
            <person name="Salamov A."/>
            <person name="Lipzen A."/>
            <person name="Mereny Z."/>
            <person name="Hegedus B."/>
            <person name="Baldrian P."/>
            <person name="Stursova M."/>
            <person name="Weitz H."/>
            <person name="Taylor A."/>
            <person name="Grigoriev I.V."/>
            <person name="Nagy L.G."/>
            <person name="Martin F."/>
            <person name="Kauserud H."/>
        </authorList>
    </citation>
    <scope>NUCLEOTIDE SEQUENCE</scope>
    <source>
        <strain evidence="7">9284</strain>
    </source>
</reference>
<dbReference type="InterPro" id="IPR036388">
    <property type="entry name" value="WH-like_DNA-bd_sf"/>
</dbReference>
<dbReference type="GO" id="GO:0006289">
    <property type="term" value="P:nucleotide-excision repair"/>
    <property type="evidence" value="ECO:0007669"/>
    <property type="project" value="TreeGrafter"/>
</dbReference>